<dbReference type="STRING" id="43335.A0A4V6A838"/>
<sequence length="455" mass="50373">MEITLCGIAAQRWEILMLSVWKMVLGIWHTSILCVCRMTEMEFSHHRPAYRMSDSAADMESSVEEPESSMRMVWCTALVGRQCGENFVGLDEKPKLSTKMILCAVLEAVRVAISMHCDDGWFTMMEAECQRPWRKVLQVFGGRNMQRGWKTVGGCFASAKSCVGDEVIEDLAERLRQEMELSAETELAMEPTTMLASIMGLIFVDKPTNQTEGVTNWFCNNANIGSLHADVNAAAQELEACTQMRIRQRAADLRANSAARSSLCKSRGSTWHDLKLGRRTVQGRRMTQQADEARAGRWGCHADMLDVGAQLGWTLGWVGRSASGVHRSPRPFYRRCAPGLNWPGRASGAVTLKKLECSKQAYALDTLAWDNIIGFRSYCVGLRDRKRKLGARRRSDTVLVSTINDADQGLADVASRTPPAPYEKSKFLGSGGSMVARLKLKGIDGRAPPGVEPAA</sequence>
<organism evidence="1">
    <name type="scientific">Populus alba</name>
    <name type="common">White poplar</name>
    <dbReference type="NCBI Taxonomy" id="43335"/>
    <lineage>
        <taxon>Eukaryota</taxon>
        <taxon>Viridiplantae</taxon>
        <taxon>Streptophyta</taxon>
        <taxon>Embryophyta</taxon>
        <taxon>Tracheophyta</taxon>
        <taxon>Spermatophyta</taxon>
        <taxon>Magnoliopsida</taxon>
        <taxon>eudicotyledons</taxon>
        <taxon>Gunneridae</taxon>
        <taxon>Pentapetalae</taxon>
        <taxon>rosids</taxon>
        <taxon>fabids</taxon>
        <taxon>Malpighiales</taxon>
        <taxon>Salicaceae</taxon>
        <taxon>Saliceae</taxon>
        <taxon>Populus</taxon>
    </lineage>
</organism>
<accession>A0A4V6A838</accession>
<reference evidence="1" key="1">
    <citation type="submission" date="2018-10" db="EMBL/GenBank/DDBJ databases">
        <title>Population genomic analysis revealed the cold adaptation of white poplar.</title>
        <authorList>
            <person name="Liu Y.-J."/>
        </authorList>
    </citation>
    <scope>NUCLEOTIDE SEQUENCE [LARGE SCALE GENOMIC DNA]</scope>
    <source>
        <strain evidence="1">PAL-ZL1</strain>
    </source>
</reference>
<dbReference type="EMBL" id="RCHU01000565">
    <property type="protein sequence ID" value="TKS01556.1"/>
    <property type="molecule type" value="Genomic_DNA"/>
</dbReference>
<name>A0A4V6A838_POPAL</name>
<gene>
    <name evidence="1" type="ORF">D5086_0000171950</name>
</gene>
<dbReference type="AlphaFoldDB" id="A0A4V6A838"/>
<evidence type="ECO:0000313" key="1">
    <source>
        <dbReference type="EMBL" id="TKS01556.1"/>
    </source>
</evidence>
<proteinExistence type="predicted"/>
<protein>
    <submittedName>
        <fullName evidence="1">Uncharacterized protein</fullName>
    </submittedName>
</protein>
<comment type="caution">
    <text evidence="1">The sequence shown here is derived from an EMBL/GenBank/DDBJ whole genome shotgun (WGS) entry which is preliminary data.</text>
</comment>
<dbReference type="PANTHER" id="PTHR34410:SF2">
    <property type="entry name" value="RRNA INTRON-ENCODED HOMING ENDONUCLEASE"/>
    <property type="match status" value="1"/>
</dbReference>
<dbReference type="PANTHER" id="PTHR34410">
    <property type="entry name" value="INTRON-ENCODED HOMING ENDONUCLEASE, PUTATIVE-RELATED"/>
    <property type="match status" value="1"/>
</dbReference>